<dbReference type="AlphaFoldDB" id="A0A0B5NJF9"/>
<geneLocation type="plasmid" evidence="3 5">
    <name>unnamed3</name>
</geneLocation>
<geneLocation type="plasmid" evidence="1 4">
    <name>2</name>
</geneLocation>
<reference evidence="1 4" key="1">
    <citation type="journal article" date="2015" name="Genome Announc.">
        <title>Complete genome sequences for 35 biothreat assay-relevant bacillus species.</title>
        <authorList>
            <person name="Johnson S.L."/>
            <person name="Daligault H.E."/>
            <person name="Davenport K.W."/>
            <person name="Jaissle J."/>
            <person name="Frey K.G."/>
            <person name="Ladner J.T."/>
            <person name="Broomall S.M."/>
            <person name="Bishop-Lilly K.A."/>
            <person name="Bruce D.C."/>
            <person name="Gibbons H.S."/>
            <person name="Coyne S.R."/>
            <person name="Lo C.C."/>
            <person name="Meincke L."/>
            <person name="Munk A.C."/>
            <person name="Koroleva G.I."/>
            <person name="Rosenzweig C.N."/>
            <person name="Palacios G.F."/>
            <person name="Redden C.L."/>
            <person name="Minogue T.D."/>
            <person name="Chain P.S."/>
        </authorList>
    </citation>
    <scope>NUCLEOTIDE SEQUENCE [LARGE SCALE GENOMIC DNA]</scope>
    <source>
        <strain evidence="1 4">HD1011</strain>
        <plasmid evidence="1 4">2</plasmid>
    </source>
</reference>
<evidence type="ECO:0000313" key="4">
    <source>
        <dbReference type="Proteomes" id="UP000031876"/>
    </source>
</evidence>
<reference evidence="2" key="2">
    <citation type="submission" date="2019-07" db="EMBL/GenBank/DDBJ databases">
        <title>Phylogenomic Reclassification of ATCC Bacillus Strains and Various Taxa within the Genus Bacillus.</title>
        <authorList>
            <person name="Riojas M.A."/>
            <person name="Frank A.M."/>
            <person name="Fenn S.L."/>
            <person name="King S.P."/>
            <person name="Brower S.M."/>
            <person name="Hazbon M.H."/>
        </authorList>
    </citation>
    <scope>NUCLEOTIDE SEQUENCE</scope>
    <source>
        <strain evidence="2">ATCC 35646</strain>
    </source>
</reference>
<evidence type="ECO:0000313" key="5">
    <source>
        <dbReference type="Proteomes" id="UP000501107"/>
    </source>
</evidence>
<gene>
    <name evidence="1" type="ORF">BF38_6087</name>
    <name evidence="2" type="ORF">FO599_00515</name>
    <name evidence="3" type="ORF">FOC89_02710</name>
</gene>
<evidence type="ECO:0000313" key="1">
    <source>
        <dbReference type="EMBL" id="AJG74066.1"/>
    </source>
</evidence>
<evidence type="ECO:0000313" key="2">
    <source>
        <dbReference type="EMBL" id="MDR4174611.1"/>
    </source>
</evidence>
<organism evidence="3 5">
    <name type="scientific">Bacillus thuringiensis</name>
    <dbReference type="NCBI Taxonomy" id="1428"/>
    <lineage>
        <taxon>Bacteria</taxon>
        <taxon>Bacillati</taxon>
        <taxon>Bacillota</taxon>
        <taxon>Bacilli</taxon>
        <taxon>Bacillales</taxon>
        <taxon>Bacillaceae</taxon>
        <taxon>Bacillus</taxon>
        <taxon>Bacillus cereus group</taxon>
    </lineage>
</organism>
<reference evidence="3 5" key="3">
    <citation type="submission" date="2020-05" db="EMBL/GenBank/DDBJ databases">
        <title>FDA dAtabase for Regulatory Grade micrObial Sequences (FDA-ARGOS): Supporting development and validation of Infectious Disease Dx tests.</title>
        <authorList>
            <person name="Nelson B."/>
            <person name="Plummer A."/>
            <person name="Tallon L."/>
            <person name="Sadzewicz L."/>
            <person name="Zhao X."/>
            <person name="Vavikolanu K."/>
            <person name="Mehta A."/>
            <person name="Aluvathingal J."/>
            <person name="Nadendla S."/>
            <person name="Myers T."/>
            <person name="Yan Y."/>
            <person name="Sichtig H."/>
        </authorList>
    </citation>
    <scope>NUCLEOTIDE SEQUENCE [LARGE SCALE GENOMIC DNA]</scope>
    <source>
        <strain evidence="3 5">FDAARGOS_795</strain>
        <plasmid evidence="3 5">unnamed3</plasmid>
    </source>
</reference>
<keyword evidence="3" id="KW-0614">Plasmid</keyword>
<dbReference type="Proteomes" id="UP000501107">
    <property type="component" value="Plasmid unnamed3"/>
</dbReference>
<evidence type="ECO:0000313" key="3">
    <source>
        <dbReference type="EMBL" id="QKH22909.1"/>
    </source>
</evidence>
<accession>A0A0B5NJF9</accession>
<dbReference type="EMBL" id="CP053979">
    <property type="protein sequence ID" value="QKH22909.1"/>
    <property type="molecule type" value="Genomic_DNA"/>
</dbReference>
<sequence length="220" mass="25991">MSKVNAETISGMPIYLERRFTTSNKSRTILMPPNKQVIPKDLTDKEETEFKILELADRMIKRMSINSGEYKFYSEVHKLLGKSYLQLWNEIQQQGFGSNQARNYILSKIHISNKPTRSYLVGERMNQVLVYLDRTKDTKHLNVMENKELKLRIKVDKILMRIYLETNNKELVEYFGVLDTVLRINFIELWSNVVDNKLNVYETINYLVKVYEKGLEAKIQ</sequence>
<dbReference type="EMBL" id="CP009334">
    <property type="protein sequence ID" value="AJG74066.1"/>
    <property type="molecule type" value="Genomic_DNA"/>
</dbReference>
<dbReference type="EMBL" id="VKQN01000001">
    <property type="protein sequence ID" value="MDR4174611.1"/>
    <property type="molecule type" value="Genomic_DNA"/>
</dbReference>
<protein>
    <submittedName>
        <fullName evidence="3">Uncharacterized protein</fullName>
    </submittedName>
</protein>
<dbReference type="Proteomes" id="UP001181533">
    <property type="component" value="Unassembled WGS sequence"/>
</dbReference>
<name>A0A0B5NJF9_BACTU</name>
<dbReference type="Proteomes" id="UP000031876">
    <property type="component" value="Plasmid 2"/>
</dbReference>
<proteinExistence type="predicted"/>
<dbReference type="RefSeq" id="WP_000049007.1">
    <property type="nucleotide sequence ID" value="NZ_CP009334.1"/>
</dbReference>
<dbReference type="KEGG" id="btw:BF38_6087"/>